<gene>
    <name evidence="4" type="primary">ypdA</name>
    <name evidence="4" type="ORF">FHP05_02305</name>
</gene>
<dbReference type="NCBIfam" id="TIGR04018">
    <property type="entry name" value="Bthiol_YpdA"/>
    <property type="match status" value="1"/>
</dbReference>
<name>A0A5C8P3J5_9BACI</name>
<evidence type="ECO:0000313" key="4">
    <source>
        <dbReference type="EMBL" id="TXL67874.1"/>
    </source>
</evidence>
<protein>
    <submittedName>
        <fullName evidence="4">YpdA family putative bacillithiol disulfide reductase</fullName>
    </submittedName>
</protein>
<dbReference type="EMBL" id="VDUW01000001">
    <property type="protein sequence ID" value="TXL67874.1"/>
    <property type="molecule type" value="Genomic_DNA"/>
</dbReference>
<dbReference type="InterPro" id="IPR023856">
    <property type="entry name" value="Bdr"/>
</dbReference>
<evidence type="ECO:0000256" key="1">
    <source>
        <dbReference type="ARBA" id="ARBA00001974"/>
    </source>
</evidence>
<dbReference type="SUPFAM" id="SSF51905">
    <property type="entry name" value="FAD/NAD(P)-binding domain"/>
    <property type="match status" value="1"/>
</dbReference>
<dbReference type="PANTHER" id="PTHR48105">
    <property type="entry name" value="THIOREDOXIN REDUCTASE 1-RELATED-RELATED"/>
    <property type="match status" value="1"/>
</dbReference>
<proteinExistence type="predicted"/>
<dbReference type="InterPro" id="IPR050097">
    <property type="entry name" value="Ferredoxin-NADP_redctase_2"/>
</dbReference>
<organism evidence="4 5">
    <name type="scientific">Cerasibacillus terrae</name>
    <dbReference type="NCBI Taxonomy" id="2498845"/>
    <lineage>
        <taxon>Bacteria</taxon>
        <taxon>Bacillati</taxon>
        <taxon>Bacillota</taxon>
        <taxon>Bacilli</taxon>
        <taxon>Bacillales</taxon>
        <taxon>Bacillaceae</taxon>
        <taxon>Cerasibacillus</taxon>
    </lineage>
</organism>
<dbReference type="InterPro" id="IPR036188">
    <property type="entry name" value="FAD/NAD-bd_sf"/>
</dbReference>
<sequence length="329" mass="36895">MQKEEIIIIGGGPCGMSCAIELQGKGYQPLIIEKGNIANTIYHFPTHQTFFSSSNRLEIGGMPFINERQKPVRIQALAYYREVAKRMDLRVHTFEKVEHVAKKEGLFSITTKNQTGDQQQYTAEHVVIATGYYDQPNYMNIPGENLKKVSHYFKEGHPYYDKDVVIIGGKNSAVDAALELHNAGANITVLYRGSTYSKSIKPWILPDFASLVRKEIVQMEFNATITKITETEVFYEVNGTEHRVKNDFVFAMTGYRPDVTLLQNAGVIIDEITGKPLYNEHTLETNISNLYVAGVVASGNDNNAIFIENGRFHGGAIAENIANKEKVNH</sequence>
<accession>A0A5C8P3J5</accession>
<keyword evidence="5" id="KW-1185">Reference proteome</keyword>
<dbReference type="RefSeq" id="WP_147665611.1">
    <property type="nucleotide sequence ID" value="NZ_VDUW01000001.1"/>
</dbReference>
<keyword evidence="3" id="KW-0560">Oxidoreductase</keyword>
<evidence type="ECO:0000313" key="5">
    <source>
        <dbReference type="Proteomes" id="UP000321574"/>
    </source>
</evidence>
<dbReference type="Gene3D" id="3.50.50.60">
    <property type="entry name" value="FAD/NAD(P)-binding domain"/>
    <property type="match status" value="1"/>
</dbReference>
<dbReference type="AlphaFoldDB" id="A0A5C8P3J5"/>
<dbReference type="Pfam" id="PF13738">
    <property type="entry name" value="Pyr_redox_3"/>
    <property type="match status" value="1"/>
</dbReference>
<dbReference type="PRINTS" id="PR00368">
    <property type="entry name" value="FADPNR"/>
</dbReference>
<comment type="caution">
    <text evidence="4">The sequence shown here is derived from an EMBL/GenBank/DDBJ whole genome shotgun (WGS) entry which is preliminary data.</text>
</comment>
<dbReference type="Proteomes" id="UP000321574">
    <property type="component" value="Unassembled WGS sequence"/>
</dbReference>
<dbReference type="PRINTS" id="PR00469">
    <property type="entry name" value="PNDRDTASEII"/>
</dbReference>
<evidence type="ECO:0000256" key="2">
    <source>
        <dbReference type="ARBA" id="ARBA00022630"/>
    </source>
</evidence>
<comment type="cofactor">
    <cofactor evidence="1">
        <name>FAD</name>
        <dbReference type="ChEBI" id="CHEBI:57692"/>
    </cofactor>
</comment>
<reference evidence="4 5" key="1">
    <citation type="submission" date="2019-06" db="EMBL/GenBank/DDBJ databases">
        <title>Cerasibacillus sp. nov., isolated from maize field.</title>
        <authorList>
            <person name="Lin S.-Y."/>
            <person name="Tsai C.-F."/>
            <person name="Young C.-C."/>
        </authorList>
    </citation>
    <scope>NUCLEOTIDE SEQUENCE [LARGE SCALE GENOMIC DNA]</scope>
    <source>
        <strain evidence="4 5">CC-CFT480</strain>
    </source>
</reference>
<keyword evidence="2" id="KW-0285">Flavoprotein</keyword>
<evidence type="ECO:0000256" key="3">
    <source>
        <dbReference type="ARBA" id="ARBA00023002"/>
    </source>
</evidence>
<dbReference type="GO" id="GO:0016491">
    <property type="term" value="F:oxidoreductase activity"/>
    <property type="evidence" value="ECO:0007669"/>
    <property type="project" value="UniProtKB-KW"/>
</dbReference>
<dbReference type="OrthoDB" id="9778740at2"/>